<evidence type="ECO:0000256" key="4">
    <source>
        <dbReference type="SAM" id="Phobius"/>
    </source>
</evidence>
<dbReference type="Pfam" id="PF05903">
    <property type="entry name" value="Peptidase_C97"/>
    <property type="match status" value="1"/>
</dbReference>
<dbReference type="InterPro" id="IPR042266">
    <property type="entry name" value="PPPDE_sf"/>
</dbReference>
<dbReference type="PROSITE" id="PS51858">
    <property type="entry name" value="PPPDE"/>
    <property type="match status" value="1"/>
</dbReference>
<keyword evidence="7" id="KW-1185">Reference proteome</keyword>
<dbReference type="InterPro" id="IPR008580">
    <property type="entry name" value="PPPDE_dom"/>
</dbReference>
<keyword evidence="4" id="KW-1133">Transmembrane helix</keyword>
<dbReference type="GO" id="GO:0006508">
    <property type="term" value="P:proteolysis"/>
    <property type="evidence" value="ECO:0007669"/>
    <property type="project" value="UniProtKB-KW"/>
</dbReference>
<dbReference type="eggNOG" id="KOG0324">
    <property type="taxonomic scope" value="Eukaryota"/>
</dbReference>
<dbReference type="AlphaFoldDB" id="K0SQJ5"/>
<dbReference type="PANTHER" id="PTHR12378">
    <property type="entry name" value="DESUMOYLATING ISOPEPTIDASE"/>
    <property type="match status" value="1"/>
</dbReference>
<feature type="transmembrane region" description="Helical" evidence="4">
    <location>
        <begin position="565"/>
        <end position="585"/>
    </location>
</feature>
<feature type="transmembrane region" description="Helical" evidence="4">
    <location>
        <begin position="474"/>
        <end position="495"/>
    </location>
</feature>
<dbReference type="GO" id="GO:0070646">
    <property type="term" value="P:protein modification by small protein removal"/>
    <property type="evidence" value="ECO:0007669"/>
    <property type="project" value="TreeGrafter"/>
</dbReference>
<dbReference type="Proteomes" id="UP000266841">
    <property type="component" value="Unassembled WGS sequence"/>
</dbReference>
<evidence type="ECO:0000256" key="2">
    <source>
        <dbReference type="ARBA" id="ARBA00022670"/>
    </source>
</evidence>
<sequence length="642" mass="70984">MSSQTPTLAVAVVAAAASVAAVSGLHLPPRLRGQRGPYARQLGKTMRVIGSTTATYTDAESDVQAQDPPQTVPFLKELVGETSVPGVPTREYDHVYATIYEIGGPVTEVLSFMVNKKMALVPHVGVRVYGMEWFYSNRIEHEPVEVMDKMLEGMPSVTFDLGRATLSKEEVEEWIESVNDEWVAETYDVFNRNCNNFGILMASEISEGGIPEPYGQATIETMTKLLDNLPNWRKEMGLHFMTKITRLIVSSWGRATRDKKEITARNLDLAKADADTKTGGMSQRKRTTSTELSAVAVLTAVAEDTTEIIACDNSFGPSMIGKGAQLPSVRDLKKVEDKADSPFAEALLAIDSTGTIRRRLWTKADFMHIHAITGTYFLALGMAWLLYSHVVGFQNPEQMMGTTGPFLASLLLTGLGNALSAIPMSRFSSDKMFDFEDLKANGFTIGGTGLTCMSLWVAWWFSGSYPDALEPLNTAFFFLWAAICVGSTANWEYMLQQNFENSTGKARRGKFGKQTQDEMNKKALLYRIASWPNLTQLMFISSIPLGGREWVGSMTDTWPMQMIPMYHYGLVSAIGYALSMLAETLRDRKLIDLQTDLMLLIFGFLIPIVSVVVDSVTYGDAITINPLDYWVIFAGANSWVVG</sequence>
<reference evidence="6 7" key="1">
    <citation type="journal article" date="2012" name="Genome Biol.">
        <title>Genome and low-iron response of an oceanic diatom adapted to chronic iron limitation.</title>
        <authorList>
            <person name="Lommer M."/>
            <person name="Specht M."/>
            <person name="Roy A.S."/>
            <person name="Kraemer L."/>
            <person name="Andreson R."/>
            <person name="Gutowska M.A."/>
            <person name="Wolf J."/>
            <person name="Bergner S.V."/>
            <person name="Schilhabel M.B."/>
            <person name="Klostermeier U.C."/>
            <person name="Beiko R.G."/>
            <person name="Rosenstiel P."/>
            <person name="Hippler M."/>
            <person name="Laroche J."/>
        </authorList>
    </citation>
    <scope>NUCLEOTIDE SEQUENCE [LARGE SCALE GENOMIC DNA]</scope>
    <source>
        <strain evidence="6 7">CCMP1005</strain>
    </source>
</reference>
<evidence type="ECO:0000259" key="5">
    <source>
        <dbReference type="PROSITE" id="PS51858"/>
    </source>
</evidence>
<dbReference type="OrthoDB" id="202590at2759"/>
<keyword evidence="4" id="KW-0812">Transmembrane</keyword>
<gene>
    <name evidence="6" type="ORF">THAOC_11301</name>
</gene>
<dbReference type="Gene3D" id="3.90.1720.30">
    <property type="entry name" value="PPPDE domains"/>
    <property type="match status" value="1"/>
</dbReference>
<evidence type="ECO:0000313" key="7">
    <source>
        <dbReference type="Proteomes" id="UP000266841"/>
    </source>
</evidence>
<keyword evidence="3" id="KW-0378">Hydrolase</keyword>
<feature type="transmembrane region" description="Helical" evidence="4">
    <location>
        <begin position="443"/>
        <end position="462"/>
    </location>
</feature>
<feature type="transmembrane region" description="Helical" evidence="4">
    <location>
        <begin position="6"/>
        <end position="27"/>
    </location>
</feature>
<comment type="caution">
    <text evidence="6">The sequence shown here is derived from an EMBL/GenBank/DDBJ whole genome shotgun (WGS) entry which is preliminary data.</text>
</comment>
<organism evidence="6 7">
    <name type="scientific">Thalassiosira oceanica</name>
    <name type="common">Marine diatom</name>
    <dbReference type="NCBI Taxonomy" id="159749"/>
    <lineage>
        <taxon>Eukaryota</taxon>
        <taxon>Sar</taxon>
        <taxon>Stramenopiles</taxon>
        <taxon>Ochrophyta</taxon>
        <taxon>Bacillariophyta</taxon>
        <taxon>Coscinodiscophyceae</taxon>
        <taxon>Thalassiosirophycidae</taxon>
        <taxon>Thalassiosirales</taxon>
        <taxon>Thalassiosiraceae</taxon>
        <taxon>Thalassiosira</taxon>
    </lineage>
</organism>
<evidence type="ECO:0000256" key="1">
    <source>
        <dbReference type="ARBA" id="ARBA00008140"/>
    </source>
</evidence>
<keyword evidence="2" id="KW-0645">Protease</keyword>
<feature type="transmembrane region" description="Helical" evidence="4">
    <location>
        <begin position="366"/>
        <end position="387"/>
    </location>
</feature>
<comment type="similarity">
    <text evidence="1">Belongs to the DeSI family.</text>
</comment>
<feature type="transmembrane region" description="Helical" evidence="4">
    <location>
        <begin position="524"/>
        <end position="545"/>
    </location>
</feature>
<feature type="transmembrane region" description="Helical" evidence="4">
    <location>
        <begin position="597"/>
        <end position="618"/>
    </location>
</feature>
<feature type="transmembrane region" description="Helical" evidence="4">
    <location>
        <begin position="399"/>
        <end position="422"/>
    </location>
</feature>
<dbReference type="GO" id="GO:0008233">
    <property type="term" value="F:peptidase activity"/>
    <property type="evidence" value="ECO:0007669"/>
    <property type="project" value="UniProtKB-KW"/>
</dbReference>
<evidence type="ECO:0000256" key="3">
    <source>
        <dbReference type="ARBA" id="ARBA00022801"/>
    </source>
</evidence>
<accession>K0SQJ5</accession>
<protein>
    <recommendedName>
        <fullName evidence="5">PPPDE domain-containing protein</fullName>
    </recommendedName>
</protein>
<dbReference type="EMBL" id="AGNL01012861">
    <property type="protein sequence ID" value="EJK67640.1"/>
    <property type="molecule type" value="Genomic_DNA"/>
</dbReference>
<dbReference type="SMART" id="SM01179">
    <property type="entry name" value="DUF862"/>
    <property type="match status" value="1"/>
</dbReference>
<evidence type="ECO:0000313" key="6">
    <source>
        <dbReference type="EMBL" id="EJK67640.1"/>
    </source>
</evidence>
<name>K0SQJ5_THAOC</name>
<keyword evidence="4" id="KW-0472">Membrane</keyword>
<proteinExistence type="inferred from homology"/>
<feature type="domain" description="PPPDE" evidence="5">
    <location>
        <begin position="93"/>
        <end position="206"/>
    </location>
</feature>